<comment type="caution">
    <text evidence="1">The sequence shown here is derived from an EMBL/GenBank/DDBJ whole genome shotgun (WGS) entry which is preliminary data.</text>
</comment>
<evidence type="ECO:0000313" key="2">
    <source>
        <dbReference type="Proteomes" id="UP001175353"/>
    </source>
</evidence>
<accession>A0AAN6QJ78</accession>
<dbReference type="Proteomes" id="UP001175353">
    <property type="component" value="Unassembled WGS sequence"/>
</dbReference>
<gene>
    <name evidence="1" type="ORF">LTR91_017596</name>
</gene>
<dbReference type="AlphaFoldDB" id="A0AAN6QJ78"/>
<dbReference type="EMBL" id="JAUJLE010000231">
    <property type="protein sequence ID" value="KAK0966385.1"/>
    <property type="molecule type" value="Genomic_DNA"/>
</dbReference>
<name>A0AAN6QJ78_9PEZI</name>
<organism evidence="1 2">
    <name type="scientific">Friedmanniomyces endolithicus</name>
    <dbReference type="NCBI Taxonomy" id="329885"/>
    <lineage>
        <taxon>Eukaryota</taxon>
        <taxon>Fungi</taxon>
        <taxon>Dikarya</taxon>
        <taxon>Ascomycota</taxon>
        <taxon>Pezizomycotina</taxon>
        <taxon>Dothideomycetes</taxon>
        <taxon>Dothideomycetidae</taxon>
        <taxon>Mycosphaerellales</taxon>
        <taxon>Teratosphaeriaceae</taxon>
        <taxon>Friedmanniomyces</taxon>
    </lineage>
</organism>
<evidence type="ECO:0000313" key="1">
    <source>
        <dbReference type="EMBL" id="KAK0966385.1"/>
    </source>
</evidence>
<reference evidence="1" key="1">
    <citation type="submission" date="2023-06" db="EMBL/GenBank/DDBJ databases">
        <title>Black Yeasts Isolated from many extreme environments.</title>
        <authorList>
            <person name="Coleine C."/>
            <person name="Stajich J.E."/>
            <person name="Selbmann L."/>
        </authorList>
    </citation>
    <scope>NUCLEOTIDE SEQUENCE</scope>
    <source>
        <strain evidence="1">CCFEE 5200</strain>
    </source>
</reference>
<keyword evidence="2" id="KW-1185">Reference proteome</keyword>
<sequence>MAAQSSPPNTTPALPILTSVLEEFAARLNIDGSSRILVTDPTLARHLVEMTRPIATAYGPKFTIAVASAGPQQTPSATSGEGDLGPNVTTELITAMESKMDHFTHALADVSLASGKTCMEIMKWARYALQPKGILVAVALLKTGDGRELGERLRGESKGRVGGLGDVLDFAGFERGKVRVMERGEGEGRAEVVLAMKWDQLTA</sequence>
<protein>
    <submittedName>
        <fullName evidence="1">Uncharacterized protein</fullName>
    </submittedName>
</protein>
<proteinExistence type="predicted"/>